<dbReference type="EMBL" id="UZAN01040482">
    <property type="protein sequence ID" value="VDP69809.1"/>
    <property type="molecule type" value="Genomic_DNA"/>
</dbReference>
<evidence type="ECO:0000256" key="4">
    <source>
        <dbReference type="ARBA" id="ARBA00023136"/>
    </source>
</evidence>
<dbReference type="SUPFAM" id="SSF81321">
    <property type="entry name" value="Family A G protein-coupled receptor-like"/>
    <property type="match status" value="1"/>
</dbReference>
<name>A0A183A9A8_9TREM</name>
<protein>
    <submittedName>
        <fullName evidence="9">G_PROTEIN_RECEP_F1_2 domain-containing protein</fullName>
    </submittedName>
</protein>
<evidence type="ECO:0000313" key="9">
    <source>
        <dbReference type="WBParaSite" id="ECPE_0000354601-mRNA-1"/>
    </source>
</evidence>
<comment type="subcellular location">
    <subcellularLocation>
        <location evidence="1">Membrane</location>
    </subcellularLocation>
</comment>
<feature type="transmembrane region" description="Helical" evidence="5">
    <location>
        <begin position="388"/>
        <end position="412"/>
    </location>
</feature>
<dbReference type="PROSITE" id="PS50262">
    <property type="entry name" value="G_PROTEIN_RECEP_F1_2"/>
    <property type="match status" value="1"/>
</dbReference>
<feature type="transmembrane region" description="Helical" evidence="5">
    <location>
        <begin position="98"/>
        <end position="121"/>
    </location>
</feature>
<keyword evidence="4 5" id="KW-0472">Membrane</keyword>
<proteinExistence type="predicted"/>
<dbReference type="Pfam" id="PF00001">
    <property type="entry name" value="7tm_1"/>
    <property type="match status" value="1"/>
</dbReference>
<dbReference type="GO" id="GO:0004930">
    <property type="term" value="F:G protein-coupled receptor activity"/>
    <property type="evidence" value="ECO:0007669"/>
    <property type="project" value="InterPro"/>
</dbReference>
<dbReference type="PANTHER" id="PTHR46641:SF25">
    <property type="entry name" value="CNMAMIDE RECEPTOR-RELATED"/>
    <property type="match status" value="1"/>
</dbReference>
<dbReference type="InterPro" id="IPR052954">
    <property type="entry name" value="GPCR-Ligand_Int"/>
</dbReference>
<dbReference type="Proteomes" id="UP000272942">
    <property type="component" value="Unassembled WGS sequence"/>
</dbReference>
<dbReference type="WBParaSite" id="ECPE_0000354601-mRNA-1">
    <property type="protein sequence ID" value="ECPE_0000354601-mRNA-1"/>
    <property type="gene ID" value="ECPE_0000354601"/>
</dbReference>
<dbReference type="Gene3D" id="1.20.1070.10">
    <property type="entry name" value="Rhodopsin 7-helix transmembrane proteins"/>
    <property type="match status" value="1"/>
</dbReference>
<reference evidence="7 8" key="2">
    <citation type="submission" date="2018-11" db="EMBL/GenBank/DDBJ databases">
        <authorList>
            <consortium name="Pathogen Informatics"/>
        </authorList>
    </citation>
    <scope>NUCLEOTIDE SEQUENCE [LARGE SCALE GENOMIC DNA]</scope>
    <source>
        <strain evidence="7 8">Egypt</strain>
    </source>
</reference>
<organism evidence="9">
    <name type="scientific">Echinostoma caproni</name>
    <dbReference type="NCBI Taxonomy" id="27848"/>
    <lineage>
        <taxon>Eukaryota</taxon>
        <taxon>Metazoa</taxon>
        <taxon>Spiralia</taxon>
        <taxon>Lophotrochozoa</taxon>
        <taxon>Platyhelminthes</taxon>
        <taxon>Trematoda</taxon>
        <taxon>Digenea</taxon>
        <taxon>Plagiorchiida</taxon>
        <taxon>Echinostomata</taxon>
        <taxon>Echinostomatoidea</taxon>
        <taxon>Echinostomatidae</taxon>
        <taxon>Echinostoma</taxon>
    </lineage>
</organism>
<dbReference type="PRINTS" id="PR00237">
    <property type="entry name" value="GPCRRHODOPSN"/>
</dbReference>
<dbReference type="InterPro" id="IPR000276">
    <property type="entry name" value="GPCR_Rhodpsn"/>
</dbReference>
<dbReference type="GO" id="GO:0016020">
    <property type="term" value="C:membrane"/>
    <property type="evidence" value="ECO:0007669"/>
    <property type="project" value="UniProtKB-SubCell"/>
</dbReference>
<feature type="transmembrane region" description="Helical" evidence="5">
    <location>
        <begin position="287"/>
        <end position="310"/>
    </location>
</feature>
<evidence type="ECO:0000256" key="5">
    <source>
        <dbReference type="SAM" id="Phobius"/>
    </source>
</evidence>
<keyword evidence="2 5" id="KW-0812">Transmembrane</keyword>
<evidence type="ECO:0000259" key="6">
    <source>
        <dbReference type="PROSITE" id="PS50262"/>
    </source>
</evidence>
<keyword evidence="3 5" id="KW-1133">Transmembrane helix</keyword>
<dbReference type="AlphaFoldDB" id="A0A183A9A8"/>
<sequence length="473" mass="54132">MCADLCNELPDDVKRLTTLMSSTNETEDNVSTVLEQYERLGFPPAQLERMIYRYVFFHLPACSAYRFLWTYIPPIIILLGSFGNILAFMVLRHPSTRYVSAFVYLTVRSVVDEVVLTVGLLRRWIDYMINRKLEHSTSVFCKLAQFAGVSSSFLSVWLTVTLTAERALVVSFPLHGTRFISYSRVRKLIIVLSLICILLSLHFFITVDLIPTTTTPSSSTATTDFIHQPYHSLYLEPQDSNTTEPWRNQTQSAITGDVSSVRQEMVYQCNFKPEFASFAWLWTTIDAVVYCYLPFILIFGLNVVIVYHVNAAQKKQHRIRVRHSVIPMQQLSKATGASGDQMNNVRQMTIMLLVVSFAFLVTTVAIVVTKILSQVLDLSGSGRTHERLYFQLADTVAELLMYINHAMNFYLFCATGKRFRSRLWYLLAKCRPTAPNRGTADQQQTARLDPDCHYPTCSNPTDTKNKRTKYIYI</sequence>
<reference evidence="9" key="1">
    <citation type="submission" date="2016-06" db="UniProtKB">
        <authorList>
            <consortium name="WormBaseParasite"/>
        </authorList>
    </citation>
    <scope>IDENTIFICATION</scope>
</reference>
<dbReference type="PANTHER" id="PTHR46641">
    <property type="entry name" value="FMRFAMIDE RECEPTOR-RELATED"/>
    <property type="match status" value="1"/>
</dbReference>
<keyword evidence="8" id="KW-1185">Reference proteome</keyword>
<evidence type="ECO:0000256" key="3">
    <source>
        <dbReference type="ARBA" id="ARBA00022989"/>
    </source>
</evidence>
<dbReference type="OrthoDB" id="9990906at2759"/>
<feature type="transmembrane region" description="Helical" evidence="5">
    <location>
        <begin position="188"/>
        <end position="210"/>
    </location>
</feature>
<dbReference type="InterPro" id="IPR017452">
    <property type="entry name" value="GPCR_Rhodpsn_7TM"/>
</dbReference>
<evidence type="ECO:0000256" key="2">
    <source>
        <dbReference type="ARBA" id="ARBA00022692"/>
    </source>
</evidence>
<feature type="domain" description="G-protein coupled receptors family 1 profile" evidence="6">
    <location>
        <begin position="83"/>
        <end position="412"/>
    </location>
</feature>
<evidence type="ECO:0000313" key="7">
    <source>
        <dbReference type="EMBL" id="VDP69809.1"/>
    </source>
</evidence>
<feature type="transmembrane region" description="Helical" evidence="5">
    <location>
        <begin position="75"/>
        <end position="92"/>
    </location>
</feature>
<evidence type="ECO:0000256" key="1">
    <source>
        <dbReference type="ARBA" id="ARBA00004370"/>
    </source>
</evidence>
<accession>A0A183A9A8</accession>
<dbReference type="CDD" id="cd14978">
    <property type="entry name" value="7tmA_FMRFamide_R-like"/>
    <property type="match status" value="1"/>
</dbReference>
<gene>
    <name evidence="7" type="ORF">ECPE_LOCUS3543</name>
</gene>
<feature type="transmembrane region" description="Helical" evidence="5">
    <location>
        <begin position="350"/>
        <end position="368"/>
    </location>
</feature>
<evidence type="ECO:0000313" key="8">
    <source>
        <dbReference type="Proteomes" id="UP000272942"/>
    </source>
</evidence>